<dbReference type="Gene3D" id="3.90.226.10">
    <property type="entry name" value="2-enoyl-CoA Hydratase, Chain A, domain 1"/>
    <property type="match status" value="1"/>
</dbReference>
<protein>
    <submittedName>
        <fullName evidence="7">Enoyl-CoA hydratase/carnithine racemase</fullName>
    </submittedName>
</protein>
<evidence type="ECO:0000256" key="1">
    <source>
        <dbReference type="ARBA" id="ARBA00002994"/>
    </source>
</evidence>
<keyword evidence="3" id="KW-0276">Fatty acid metabolism</keyword>
<dbReference type="PROSITE" id="PS00166">
    <property type="entry name" value="ENOYL_COA_HYDRATASE"/>
    <property type="match status" value="1"/>
</dbReference>
<comment type="function">
    <text evidence="1">Could possibly oxidize fatty acids using specific components.</text>
</comment>
<evidence type="ECO:0000256" key="5">
    <source>
        <dbReference type="ARBA" id="ARBA00023717"/>
    </source>
</evidence>
<dbReference type="GO" id="GO:0004300">
    <property type="term" value="F:enoyl-CoA hydratase activity"/>
    <property type="evidence" value="ECO:0007669"/>
    <property type="project" value="UniProtKB-EC"/>
</dbReference>
<dbReference type="Proteomes" id="UP000183561">
    <property type="component" value="Unassembled WGS sequence"/>
</dbReference>
<gene>
    <name evidence="7" type="ORF">SAMN04490239_1046</name>
</gene>
<comment type="similarity">
    <text evidence="2 6">Belongs to the enoyl-CoA hydratase/isomerase family.</text>
</comment>
<dbReference type="Pfam" id="PF00378">
    <property type="entry name" value="ECH_1"/>
    <property type="match status" value="1"/>
</dbReference>
<evidence type="ECO:0000256" key="3">
    <source>
        <dbReference type="ARBA" id="ARBA00022832"/>
    </source>
</evidence>
<sequence>MTDYEDLIYEVTDPVALITINRPKQRNAFRGQTMHELRHAVESAVADERVVGIVATGAGEGFCVGLDAANLVQAVKNGPRSTSEATVGSEAPALFSYLRDVPKPVIAAVNGTCAGGGFVLAIMADLRFVAKSAAFHTVFSKRGLIAEHGTSWLLPRLIGVGRALDLLWSSRRVDAAEAASIGLADRVVDDDDLVDTAVSYIRDLAKSASPRSLSVSKELVYNHLDREWHEAAVDADVAMQNSVRSADFAECVASFVEHRPPRFFRIGDPGRDGAVVGDAEML</sequence>
<name>A0A1H4L2W0_9NOCA</name>
<dbReference type="AlphaFoldDB" id="A0A1H4L2W0"/>
<accession>A0A1H4L2W0</accession>
<dbReference type="SUPFAM" id="SSF52096">
    <property type="entry name" value="ClpP/crotonase"/>
    <property type="match status" value="1"/>
</dbReference>
<dbReference type="CDD" id="cd06558">
    <property type="entry name" value="crotonase-like"/>
    <property type="match status" value="1"/>
</dbReference>
<organism evidence="7 8">
    <name type="scientific">Rhodococcus koreensis</name>
    <dbReference type="NCBI Taxonomy" id="99653"/>
    <lineage>
        <taxon>Bacteria</taxon>
        <taxon>Bacillati</taxon>
        <taxon>Actinomycetota</taxon>
        <taxon>Actinomycetes</taxon>
        <taxon>Mycobacteriales</taxon>
        <taxon>Nocardiaceae</taxon>
        <taxon>Rhodococcus</taxon>
    </lineage>
</organism>
<dbReference type="GO" id="GO:0006631">
    <property type="term" value="P:fatty acid metabolic process"/>
    <property type="evidence" value="ECO:0007669"/>
    <property type="project" value="UniProtKB-KW"/>
</dbReference>
<comment type="catalytic activity">
    <reaction evidence="5">
        <text>a 4-saturated-(3S)-3-hydroxyacyl-CoA = a (3E)-enoyl-CoA + H2O</text>
        <dbReference type="Rhea" id="RHEA:20724"/>
        <dbReference type="ChEBI" id="CHEBI:15377"/>
        <dbReference type="ChEBI" id="CHEBI:58521"/>
        <dbReference type="ChEBI" id="CHEBI:137480"/>
        <dbReference type="EC" id="4.2.1.17"/>
    </reaction>
</comment>
<dbReference type="PANTHER" id="PTHR43802:SF1">
    <property type="entry name" value="IP11341P-RELATED"/>
    <property type="match status" value="1"/>
</dbReference>
<evidence type="ECO:0000313" key="7">
    <source>
        <dbReference type="EMBL" id="SEB64806.1"/>
    </source>
</evidence>
<evidence type="ECO:0000256" key="2">
    <source>
        <dbReference type="ARBA" id="ARBA00005254"/>
    </source>
</evidence>
<evidence type="ECO:0000256" key="4">
    <source>
        <dbReference type="ARBA" id="ARBA00023709"/>
    </source>
</evidence>
<keyword evidence="3" id="KW-0443">Lipid metabolism</keyword>
<evidence type="ECO:0000256" key="6">
    <source>
        <dbReference type="RuleBase" id="RU003707"/>
    </source>
</evidence>
<comment type="catalytic activity">
    <reaction evidence="4">
        <text>a (3S)-3-hydroxyacyl-CoA = a (2E)-enoyl-CoA + H2O</text>
        <dbReference type="Rhea" id="RHEA:16105"/>
        <dbReference type="ChEBI" id="CHEBI:15377"/>
        <dbReference type="ChEBI" id="CHEBI:57318"/>
        <dbReference type="ChEBI" id="CHEBI:58856"/>
        <dbReference type="EC" id="4.2.1.17"/>
    </reaction>
</comment>
<keyword evidence="8" id="KW-1185">Reference proteome</keyword>
<dbReference type="InterPro" id="IPR029045">
    <property type="entry name" value="ClpP/crotonase-like_dom_sf"/>
</dbReference>
<dbReference type="EMBL" id="FNSV01000005">
    <property type="protein sequence ID" value="SEB64806.1"/>
    <property type="molecule type" value="Genomic_DNA"/>
</dbReference>
<reference evidence="8" key="1">
    <citation type="submission" date="2016-10" db="EMBL/GenBank/DDBJ databases">
        <authorList>
            <person name="Varghese N."/>
            <person name="Submissions S."/>
        </authorList>
    </citation>
    <scope>NUCLEOTIDE SEQUENCE [LARGE SCALE GENOMIC DNA]</scope>
    <source>
        <strain evidence="8">DSM 44498</strain>
    </source>
</reference>
<dbReference type="PANTHER" id="PTHR43802">
    <property type="entry name" value="ENOYL-COA HYDRATASE"/>
    <property type="match status" value="1"/>
</dbReference>
<proteinExistence type="inferred from homology"/>
<dbReference type="InterPro" id="IPR018376">
    <property type="entry name" value="Enoyl-CoA_hyd/isom_CS"/>
</dbReference>
<dbReference type="InterPro" id="IPR001753">
    <property type="entry name" value="Enoyl-CoA_hydra/iso"/>
</dbReference>
<evidence type="ECO:0000313" key="8">
    <source>
        <dbReference type="Proteomes" id="UP000183561"/>
    </source>
</evidence>